<keyword evidence="4" id="KW-0833">Ubl conjugation pathway</keyword>
<evidence type="ECO:0000256" key="5">
    <source>
        <dbReference type="ARBA" id="ARBA00023306"/>
    </source>
</evidence>
<evidence type="ECO:0000313" key="7">
    <source>
        <dbReference type="EMBL" id="KAK5194780.1"/>
    </source>
</evidence>
<proteinExistence type="predicted"/>
<evidence type="ECO:0000313" key="8">
    <source>
        <dbReference type="Proteomes" id="UP001357485"/>
    </source>
</evidence>
<gene>
    <name evidence="7" type="ORF">LTR16_007026</name>
</gene>
<evidence type="ECO:0000259" key="6">
    <source>
        <dbReference type="Pfam" id="PF12896"/>
    </source>
</evidence>
<dbReference type="EMBL" id="JAVRRA010017841">
    <property type="protein sequence ID" value="KAK5194780.1"/>
    <property type="molecule type" value="Genomic_DNA"/>
</dbReference>
<dbReference type="Proteomes" id="UP001357485">
    <property type="component" value="Unassembled WGS sequence"/>
</dbReference>
<sequence>MADIQLNLLPALERCTIVASTLRGLAIHHGLNERFNIPAENFTQILDRICKLRIVAHSILVYAGYEGRQFSAFSKWLRFQIDMQVTEPGSIAAEETAEQEAGIDYIQVLAYVEGALNHSKLDPFLTQDLAGGPPSLEDVKDIKDSLEKHRMGMPFDNALLATTNSAMELDCSCKEVYGKIATWQASNTSLGEGAITLEKEQVSAKDMRMVFEEIYGEKHMTTYVIVVPTTTKNLSMFQENFYIKSSVL</sequence>
<keyword evidence="3" id="KW-0498">Mitosis</keyword>
<dbReference type="InterPro" id="IPR024789">
    <property type="entry name" value="APC4"/>
</dbReference>
<dbReference type="PANTHER" id="PTHR13260:SF0">
    <property type="entry name" value="ANAPHASE-PROMOTING COMPLEX SUBUNIT 4"/>
    <property type="match status" value="1"/>
</dbReference>
<name>A0ABR0LML9_9PEZI</name>
<evidence type="ECO:0000256" key="2">
    <source>
        <dbReference type="ARBA" id="ARBA00022618"/>
    </source>
</evidence>
<feature type="domain" description="Anaphase-promoting complex subunit 4 long" evidence="6">
    <location>
        <begin position="5"/>
        <end position="86"/>
    </location>
</feature>
<organism evidence="7 8">
    <name type="scientific">Cryomyces antarcticus</name>
    <dbReference type="NCBI Taxonomy" id="329879"/>
    <lineage>
        <taxon>Eukaryota</taxon>
        <taxon>Fungi</taxon>
        <taxon>Dikarya</taxon>
        <taxon>Ascomycota</taxon>
        <taxon>Pezizomycotina</taxon>
        <taxon>Dothideomycetes</taxon>
        <taxon>Dothideomycetes incertae sedis</taxon>
        <taxon>Cryomyces</taxon>
    </lineage>
</organism>
<accession>A0ABR0LML9</accession>
<dbReference type="PANTHER" id="PTHR13260">
    <property type="entry name" value="ANAPHASE PROMOTING COMPLEX SUBUNIT 4 APC4"/>
    <property type="match status" value="1"/>
</dbReference>
<reference evidence="7 8" key="1">
    <citation type="submission" date="2023-08" db="EMBL/GenBank/DDBJ databases">
        <title>Black Yeasts Isolated from many extreme environments.</title>
        <authorList>
            <person name="Coleine C."/>
            <person name="Stajich J.E."/>
            <person name="Selbmann L."/>
        </authorList>
    </citation>
    <scope>NUCLEOTIDE SEQUENCE [LARGE SCALE GENOMIC DNA]</scope>
    <source>
        <strain evidence="7 8">CCFEE 536</strain>
    </source>
</reference>
<dbReference type="Pfam" id="PF12896">
    <property type="entry name" value="ANAPC4"/>
    <property type="match status" value="1"/>
</dbReference>
<keyword evidence="8" id="KW-1185">Reference proteome</keyword>
<evidence type="ECO:0000256" key="1">
    <source>
        <dbReference type="ARBA" id="ARBA00016067"/>
    </source>
</evidence>
<dbReference type="InterPro" id="IPR024790">
    <property type="entry name" value="APC4_long_dom"/>
</dbReference>
<keyword evidence="2" id="KW-0132">Cell division</keyword>
<evidence type="ECO:0000256" key="4">
    <source>
        <dbReference type="ARBA" id="ARBA00022786"/>
    </source>
</evidence>
<keyword evidence="5" id="KW-0131">Cell cycle</keyword>
<comment type="caution">
    <text evidence="7">The sequence shown here is derived from an EMBL/GenBank/DDBJ whole genome shotgun (WGS) entry which is preliminary data.</text>
</comment>
<evidence type="ECO:0000256" key="3">
    <source>
        <dbReference type="ARBA" id="ARBA00022776"/>
    </source>
</evidence>
<protein>
    <recommendedName>
        <fullName evidence="1">Anaphase-promoting complex subunit 4</fullName>
    </recommendedName>
</protein>